<evidence type="ECO:0000256" key="1">
    <source>
        <dbReference type="ARBA" id="ARBA00022729"/>
    </source>
</evidence>
<dbReference type="PANTHER" id="PTHR35038">
    <property type="entry name" value="DISSIMILATORY SULFITE REDUCTASE SIRA"/>
    <property type="match status" value="1"/>
</dbReference>
<protein>
    <submittedName>
        <fullName evidence="3">CxxxxCH/CxxCH domain-containing protein</fullName>
    </submittedName>
</protein>
<gene>
    <name evidence="3" type="ORF">JZM60_08525</name>
</gene>
<keyword evidence="1" id="KW-0732">Signal</keyword>
<dbReference type="PANTHER" id="PTHR35038:SF6">
    <property type="entry name" value="SURFACE LOCALIZED DECAHEME CYTOCHROME C LIPOPROTEIN"/>
    <property type="match status" value="1"/>
</dbReference>
<dbReference type="NCBIfam" id="TIGR01904">
    <property type="entry name" value="GSu_C4xC__C2xCH"/>
    <property type="match status" value="6"/>
</dbReference>
<sequence length="870" mass="89741">MGTSTETKRYRGVWAVPAVTAVAVLVLVLLMPAGAVFAGTISSCSGCHGMPPVDAAYRNISTGGFAGNHSTHVDASASAADCTRCHNNSGYLNSHRDGKTQLSPNINASPAPGGGQYKVSGTAITFRNQTSIPILGSCSNVNCHFEATTPQWGSTAFSAPTDCNKCHGAPPNGGASGVAGSHAKHDLYYPGAVNCRKCHSNNTTFLHATSAGHRNLNISFAAAPNNGNGVYSGALNDYLPSQNNTFGTCTNLYCHSNGRKSMGNFSTSTVPTWGTPLPANCTGCHKSDNVSGSAMATGSHGRHVDGGRVYPIGCNKCHASTASGSMTIADTSVHVNAKVNIAFNSLSTASGGTYGGQAAPYAKEPGTAYGQCSNVYCHSNGQNNGGVGITYTQPTWGNAGSGRCGSCHGSTHPPGGVEIASGSHTTHLTSLTTSVINSGQNRCIVCHNVGGLAFDASENCLQSCHSATSKHVNYKVDLVFPSNFGASAVYNGTPNPGDGYNTCSNISCHYNTTTPAWGTATPITCVGCHSLSVLLASGAHAKHISAIAIPTMYNYTANRSTAAEYDFGCSNCHPLSSTNHYNSVINVTLKKDEAGVGSLRAKNSATAVGLNVANSGITGTTKVSVKCSMAYCHSNGNSADLVYATTPDWYGGTFTGDRCANCHGNAPNSTIAGSKSHYNTRFLGYSGVAGGHQIGIHAMNIYSSARDLAKAGTTGKSSHGNAGTSTTISCNICHYETITTARNDHNVVCKSCHYEGNSVGAAAGNPAAIADKSKHVNGLVNVAFQPVPVISKAQMRPATFATALYSSAWKRNVGYKVSGAYDTAKNALNTATMWDSSTKTCSNVACHNGQSVKWNDNNGATECVSCHSSL</sequence>
<evidence type="ECO:0000256" key="2">
    <source>
        <dbReference type="SAM" id="MobiDB-lite"/>
    </source>
</evidence>
<reference evidence="3 4" key="1">
    <citation type="submission" date="2021-03" db="EMBL/GenBank/DDBJ databases">
        <title>Geobacter metallireducens gen. nov. sp. nov., a microorganism capable of coupling the complete oxidation of organic compounds to the reduction of iron and other metals.</title>
        <authorList>
            <person name="Li Y."/>
        </authorList>
    </citation>
    <scope>NUCLEOTIDE SEQUENCE [LARGE SCALE GENOMIC DNA]</scope>
    <source>
        <strain evidence="3 4">Jerry-YX</strain>
    </source>
</reference>
<evidence type="ECO:0000313" key="3">
    <source>
        <dbReference type="EMBL" id="QSV44236.1"/>
    </source>
</evidence>
<dbReference type="InterPro" id="IPR036280">
    <property type="entry name" value="Multihaem_cyt_sf"/>
</dbReference>
<feature type="region of interest" description="Disordered" evidence="2">
    <location>
        <begin position="93"/>
        <end position="112"/>
    </location>
</feature>
<evidence type="ECO:0000313" key="4">
    <source>
        <dbReference type="Proteomes" id="UP000663651"/>
    </source>
</evidence>
<dbReference type="EMBL" id="CP071382">
    <property type="protein sequence ID" value="QSV44236.1"/>
    <property type="molecule type" value="Genomic_DNA"/>
</dbReference>
<name>A0ABX7PZV6_9BACT</name>
<dbReference type="Proteomes" id="UP000663651">
    <property type="component" value="Chromosome"/>
</dbReference>
<proteinExistence type="predicted"/>
<dbReference type="SUPFAM" id="SSF48695">
    <property type="entry name" value="Multiheme cytochromes"/>
    <property type="match status" value="3"/>
</dbReference>
<accession>A0ABX7PZV6</accession>
<dbReference type="Gene3D" id="3.90.10.10">
    <property type="entry name" value="Cytochrome C3"/>
    <property type="match status" value="2"/>
</dbReference>
<keyword evidence="4" id="KW-1185">Reference proteome</keyword>
<dbReference type="InterPro" id="IPR010176">
    <property type="entry name" value="C4xCH_C2xCH_motif_GEOSU"/>
</dbReference>
<organism evidence="3 4">
    <name type="scientific">Geobacter benzoatilyticus</name>
    <dbReference type="NCBI Taxonomy" id="2815309"/>
    <lineage>
        <taxon>Bacteria</taxon>
        <taxon>Pseudomonadati</taxon>
        <taxon>Thermodesulfobacteriota</taxon>
        <taxon>Desulfuromonadia</taxon>
        <taxon>Geobacterales</taxon>
        <taxon>Geobacteraceae</taxon>
        <taxon>Geobacter</taxon>
    </lineage>
</organism>
<dbReference type="InterPro" id="IPR051829">
    <property type="entry name" value="Multiheme_Cytochr_ET"/>
</dbReference>
<dbReference type="RefSeq" id="WP_207161821.1">
    <property type="nucleotide sequence ID" value="NZ_CP071382.1"/>
</dbReference>
<dbReference type="Pfam" id="PF09698">
    <property type="entry name" value="GSu_C4xC__C2xCH"/>
    <property type="match status" value="3"/>
</dbReference>